<keyword evidence="4" id="KW-1185">Reference proteome</keyword>
<evidence type="ECO:0000313" key="3">
    <source>
        <dbReference type="EMBL" id="KEI71010.1"/>
    </source>
</evidence>
<dbReference type="GO" id="GO:0019867">
    <property type="term" value="C:outer membrane"/>
    <property type="evidence" value="ECO:0007669"/>
    <property type="project" value="InterPro"/>
</dbReference>
<sequence>MQGYRKSILSLAISGVLTGIMALPAYSADTAITEANDGGLVRASAVSDPEDVQVATGNSISIASDVAITTDATGSGPALTVDSESTAYELDITVDGSINGTLQSDNTTAATRDGLQVTGTSNITSDITINGSILGSGTGLNIMPSAGSFTGDIIIGTGASVIASSVAFSMSRQFIGNIVNNGSVGDSTTATAFNTAQWTGQITNTGSITASDNAFNSAQTVTLVNAASGVITGDLSNSGSYTITNNGTITGDLEATGTNTLTNSGTFTGDINGGTNTLTNNAGGVVSGAIIDVDGGLLTNAGTITATGALTALGITNDGSITADSINSGSAALTNNAAGTINVTNALTIGAASSNAGTINAGSFAAGANAFTNTGTATLGVMASTGTVTNSGTLSINEGSTVATYDGSGGTLELVATSGAGALLTASSSATLDADSKIVVNGSDAFVSSASAATNIELISGTLSATGFSTDNISSGSALISLSNLTLAGASVAADVEVLSADSVLDGSGATESTQSLASDFQTLSAEEQVVTGVYGTLIDNSGSTSEMNDYLDEIRPDDSGSAALTVSDATAAAMSNIRNRGASLRGISFGDLQTGDNLWIQALYSQADQDARGGNLGYESTLAGFTFGADRDMDGQTFGFAVSYGDSHIDFDGRDQRDEVTTYLGSLYHFMRRDTMYIDSSLTLGGSDHKGRRLSGAAQMNSKYHSEQVGVQSLAGMYMPRGRFMLEPMAAVRMSMVKVDGYTASNGDGTLTEQVGSTNYHKIEAGIGGAVSTSWETDKGMMTPRASVMVYHDFVGDSMDNQVTFAGNDYTLKSTTPEKTSYEAYLGVDMDSGENTTVNMGYTRVMKSGFSSDNLNVKLKYTF</sequence>
<dbReference type="NCBIfam" id="TIGR01414">
    <property type="entry name" value="autotrans_barl"/>
    <property type="match status" value="1"/>
</dbReference>
<proteinExistence type="predicted"/>
<dbReference type="InterPro" id="IPR005546">
    <property type="entry name" value="Autotransporte_beta"/>
</dbReference>
<dbReference type="Gene3D" id="2.40.128.130">
    <property type="entry name" value="Autotransporter beta-domain"/>
    <property type="match status" value="1"/>
</dbReference>
<feature type="chain" id="PRO_5001758811" description="Autotransporter domain-containing protein" evidence="1">
    <location>
        <begin position="28"/>
        <end position="864"/>
    </location>
</feature>
<evidence type="ECO:0000259" key="2">
    <source>
        <dbReference type="PROSITE" id="PS51208"/>
    </source>
</evidence>
<dbReference type="PROSITE" id="PS51208">
    <property type="entry name" value="AUTOTRANSPORTER"/>
    <property type="match status" value="1"/>
</dbReference>
<gene>
    <name evidence="3" type="ORF">GV64_09865</name>
</gene>
<protein>
    <recommendedName>
        <fullName evidence="2">Autotransporter domain-containing protein</fullName>
    </recommendedName>
</protein>
<dbReference type="RefSeq" id="WP_020585106.1">
    <property type="nucleotide sequence ID" value="NZ_JOJP01000001.1"/>
</dbReference>
<feature type="signal peptide" evidence="1">
    <location>
        <begin position="1"/>
        <end position="27"/>
    </location>
</feature>
<organism evidence="3 4">
    <name type="scientific">Endozoicomonas elysicola</name>
    <dbReference type="NCBI Taxonomy" id="305900"/>
    <lineage>
        <taxon>Bacteria</taxon>
        <taxon>Pseudomonadati</taxon>
        <taxon>Pseudomonadota</taxon>
        <taxon>Gammaproteobacteria</taxon>
        <taxon>Oceanospirillales</taxon>
        <taxon>Endozoicomonadaceae</taxon>
        <taxon>Endozoicomonas</taxon>
    </lineage>
</organism>
<dbReference type="InterPro" id="IPR036709">
    <property type="entry name" value="Autotransporte_beta_dom_sf"/>
</dbReference>
<keyword evidence="1" id="KW-0732">Signal</keyword>
<dbReference type="STRING" id="305900.GV64_09865"/>
<reference evidence="3 4" key="1">
    <citation type="submission" date="2014-06" db="EMBL/GenBank/DDBJ databases">
        <title>Whole Genome Sequences of Three Symbiotic Endozoicomonas Bacteria.</title>
        <authorList>
            <person name="Neave M.J."/>
            <person name="Apprill A."/>
            <person name="Voolstra C.R."/>
        </authorList>
    </citation>
    <scope>NUCLEOTIDE SEQUENCE [LARGE SCALE GENOMIC DNA]</scope>
    <source>
        <strain evidence="3 4">DSM 22380</strain>
    </source>
</reference>
<name>A0A081KA34_9GAMM</name>
<dbReference type="SMART" id="SM00869">
    <property type="entry name" value="Autotransporter"/>
    <property type="match status" value="1"/>
</dbReference>
<dbReference type="Pfam" id="PF03797">
    <property type="entry name" value="Autotransporter"/>
    <property type="match status" value="1"/>
</dbReference>
<comment type="caution">
    <text evidence="3">The sequence shown here is derived from an EMBL/GenBank/DDBJ whole genome shotgun (WGS) entry which is preliminary data.</text>
</comment>
<evidence type="ECO:0000313" key="4">
    <source>
        <dbReference type="Proteomes" id="UP000027997"/>
    </source>
</evidence>
<evidence type="ECO:0000256" key="1">
    <source>
        <dbReference type="SAM" id="SignalP"/>
    </source>
</evidence>
<dbReference type="SUPFAM" id="SSF103515">
    <property type="entry name" value="Autotransporter"/>
    <property type="match status" value="1"/>
</dbReference>
<dbReference type="AlphaFoldDB" id="A0A081KA34"/>
<dbReference type="Proteomes" id="UP000027997">
    <property type="component" value="Unassembled WGS sequence"/>
</dbReference>
<accession>A0A081KA34</accession>
<dbReference type="InterPro" id="IPR006315">
    <property type="entry name" value="OM_autotransptr_brl_dom"/>
</dbReference>
<dbReference type="eggNOG" id="COG4625">
    <property type="taxonomic scope" value="Bacteria"/>
</dbReference>
<dbReference type="EMBL" id="JOJP01000001">
    <property type="protein sequence ID" value="KEI71010.1"/>
    <property type="molecule type" value="Genomic_DNA"/>
</dbReference>
<feature type="domain" description="Autotransporter" evidence="2">
    <location>
        <begin position="592"/>
        <end position="864"/>
    </location>
</feature>